<organism evidence="1 2">
    <name type="scientific">Chitinibacter bivalviorum</name>
    <dbReference type="NCBI Taxonomy" id="2739434"/>
    <lineage>
        <taxon>Bacteria</taxon>
        <taxon>Pseudomonadati</taxon>
        <taxon>Pseudomonadota</taxon>
        <taxon>Betaproteobacteria</taxon>
        <taxon>Neisseriales</taxon>
        <taxon>Chitinibacteraceae</taxon>
        <taxon>Chitinibacter</taxon>
    </lineage>
</organism>
<proteinExistence type="predicted"/>
<accession>A0A7H9BHB5</accession>
<name>A0A7H9BHB5_9NEIS</name>
<keyword evidence="2" id="KW-1185">Reference proteome</keyword>
<dbReference type="RefSeq" id="WP_179358019.1">
    <property type="nucleotide sequence ID" value="NZ_CP058627.1"/>
</dbReference>
<evidence type="ECO:0000313" key="2">
    <source>
        <dbReference type="Proteomes" id="UP000509597"/>
    </source>
</evidence>
<protein>
    <submittedName>
        <fullName evidence="1">Uncharacterized protein</fullName>
    </submittedName>
</protein>
<dbReference type="AlphaFoldDB" id="A0A7H9BHB5"/>
<reference evidence="1 2" key="1">
    <citation type="submission" date="2020-07" db="EMBL/GenBank/DDBJ databases">
        <title>Complete genome sequence of Chitinibacter sp. 2T18.</title>
        <authorList>
            <person name="Bae J.-W."/>
            <person name="Choi J.-W."/>
        </authorList>
    </citation>
    <scope>NUCLEOTIDE SEQUENCE [LARGE SCALE GENOMIC DNA]</scope>
    <source>
        <strain evidence="1 2">2T18</strain>
    </source>
</reference>
<sequence length="224" mass="25745">MAMSSSANTMLVKAELFVPKVVDEESLTQFWGHPVPTQIRDSLSEDERQTIVNSIYMSTRRNWAITLVEWLCNQADVKGLEFLYSVDSDKIKWVFQQENYEEYYSLGFLLDANACKNGINSIKKVFLWAEQNLDFLSQPEYLGYYANKQEILEAIKNPPLCNKESMLTRVAYHGEDGDGPWFLFAWLHNLKWLFNSALIANHSVLHRTEFFGALPASLASLSEV</sequence>
<evidence type="ECO:0000313" key="1">
    <source>
        <dbReference type="EMBL" id="QLG87939.1"/>
    </source>
</evidence>
<dbReference type="KEGG" id="chiz:HQ393_06485"/>
<dbReference type="EMBL" id="CP058627">
    <property type="protein sequence ID" value="QLG87939.1"/>
    <property type="molecule type" value="Genomic_DNA"/>
</dbReference>
<dbReference type="Proteomes" id="UP000509597">
    <property type="component" value="Chromosome"/>
</dbReference>
<gene>
    <name evidence="1" type="ORF">HQ393_06485</name>
</gene>